<name>A0ABU4AVP9_9NOCA</name>
<proteinExistence type="predicted"/>
<accession>A0ABU4AVP9</accession>
<reference evidence="1 2" key="1">
    <citation type="submission" date="2023-10" db="EMBL/GenBank/DDBJ databases">
        <title>Development of a sustainable strategy for remediation of hydrocarbon-contaminated territories based on the waste exchange concept.</title>
        <authorList>
            <person name="Krivoruchko A."/>
        </authorList>
    </citation>
    <scope>NUCLEOTIDE SEQUENCE [LARGE SCALE GENOMIC DNA]</scope>
    <source>
        <strain evidence="1 2">IEGM 1322</strain>
    </source>
</reference>
<sequence>MTSLSGDAPYSLLEAVCPRLDAVGSGYEKYERRSVCGIDGRTKMATDADRVI</sequence>
<dbReference type="Proteomes" id="UP001185899">
    <property type="component" value="Unassembled WGS sequence"/>
</dbReference>
<evidence type="ECO:0008006" key="3">
    <source>
        <dbReference type="Google" id="ProtNLM"/>
    </source>
</evidence>
<evidence type="ECO:0000313" key="1">
    <source>
        <dbReference type="EMBL" id="MDV6230315.1"/>
    </source>
</evidence>
<evidence type="ECO:0000313" key="2">
    <source>
        <dbReference type="Proteomes" id="UP001185899"/>
    </source>
</evidence>
<protein>
    <recommendedName>
        <fullName evidence="3">Transposase</fullName>
    </recommendedName>
</protein>
<organism evidence="1 2">
    <name type="scientific">Rhodococcus cercidiphylli</name>
    <dbReference type="NCBI Taxonomy" id="489916"/>
    <lineage>
        <taxon>Bacteria</taxon>
        <taxon>Bacillati</taxon>
        <taxon>Actinomycetota</taxon>
        <taxon>Actinomycetes</taxon>
        <taxon>Mycobacteriales</taxon>
        <taxon>Nocardiaceae</taxon>
        <taxon>Rhodococcus</taxon>
    </lineage>
</organism>
<gene>
    <name evidence="1" type="ORF">R3P95_07125</name>
</gene>
<keyword evidence="2" id="KW-1185">Reference proteome</keyword>
<comment type="caution">
    <text evidence="1">The sequence shown here is derived from an EMBL/GenBank/DDBJ whole genome shotgun (WGS) entry which is preliminary data.</text>
</comment>
<dbReference type="EMBL" id="JAWLKE010000003">
    <property type="protein sequence ID" value="MDV6230315.1"/>
    <property type="molecule type" value="Genomic_DNA"/>
</dbReference>
<dbReference type="RefSeq" id="WP_179276454.1">
    <property type="nucleotide sequence ID" value="NZ_JAWLKE010000003.1"/>
</dbReference>